<organism evidence="1 2">
    <name type="scientific">Acaulospora colombiana</name>
    <dbReference type="NCBI Taxonomy" id="27376"/>
    <lineage>
        <taxon>Eukaryota</taxon>
        <taxon>Fungi</taxon>
        <taxon>Fungi incertae sedis</taxon>
        <taxon>Mucoromycota</taxon>
        <taxon>Glomeromycotina</taxon>
        <taxon>Glomeromycetes</taxon>
        <taxon>Diversisporales</taxon>
        <taxon>Acaulosporaceae</taxon>
        <taxon>Acaulospora</taxon>
    </lineage>
</organism>
<sequence length="432" mass="44625">GPDFSACVGNDYSALVSFSANIPDDELFCCGGSQCTSLSSGSCPLGINVADFQGECAKTGQSTFCVVKGYYNSLPSQLPANTLSRESTVPNKFSWLCCSDNSCTVPSNEVTITYTNGQYEAGTNCATGQYSLICFADNGGWTCTGSIGSNIPNLLQPLGSCVEQVAINNPTSNTSTTPTNPTSVSTSTSTSIIGHSSIDSVSTSSYLAGQSSATQQQSPTETHTGSGNSKLSPGVVTGIFLVVNVAGSDFSSCVGGDYNALVSFASNVPDDEVFCCGGGQCTSLSSGNCPLPVNVANFQGQCAKIGQSTFCAVKGYSSSFSSLLPGQICGGIAGDAAATNNTVGTCPSYDAIGNTLSRKSTIPNKFSWLCCDNNSCDLPSSDEITITNTNNHYVANTNCAVGQYSFLCFADDGSWCCTGSHQYNQKLELPQL</sequence>
<evidence type="ECO:0000313" key="1">
    <source>
        <dbReference type="EMBL" id="CAG8494073.1"/>
    </source>
</evidence>
<dbReference type="EMBL" id="CAJVPT010003301">
    <property type="protein sequence ID" value="CAG8494073.1"/>
    <property type="molecule type" value="Genomic_DNA"/>
</dbReference>
<gene>
    <name evidence="1" type="ORF">ACOLOM_LOCUS2503</name>
</gene>
<feature type="non-terminal residue" evidence="1">
    <location>
        <position position="1"/>
    </location>
</feature>
<keyword evidence="2" id="KW-1185">Reference proteome</keyword>
<evidence type="ECO:0000313" key="2">
    <source>
        <dbReference type="Proteomes" id="UP000789525"/>
    </source>
</evidence>
<name>A0ACA9KVX7_9GLOM</name>
<proteinExistence type="predicted"/>
<protein>
    <submittedName>
        <fullName evidence="1">3427_t:CDS:1</fullName>
    </submittedName>
</protein>
<accession>A0ACA9KVX7</accession>
<reference evidence="1" key="1">
    <citation type="submission" date="2021-06" db="EMBL/GenBank/DDBJ databases">
        <authorList>
            <person name="Kallberg Y."/>
            <person name="Tangrot J."/>
            <person name="Rosling A."/>
        </authorList>
    </citation>
    <scope>NUCLEOTIDE SEQUENCE</scope>
    <source>
        <strain evidence="1">CL356</strain>
    </source>
</reference>
<comment type="caution">
    <text evidence="1">The sequence shown here is derived from an EMBL/GenBank/DDBJ whole genome shotgun (WGS) entry which is preliminary data.</text>
</comment>
<dbReference type="Proteomes" id="UP000789525">
    <property type="component" value="Unassembled WGS sequence"/>
</dbReference>